<organism evidence="1 2">
    <name type="scientific">Kitasatospora xanthocidica</name>
    <dbReference type="NCBI Taxonomy" id="83382"/>
    <lineage>
        <taxon>Bacteria</taxon>
        <taxon>Bacillati</taxon>
        <taxon>Actinomycetota</taxon>
        <taxon>Actinomycetes</taxon>
        <taxon>Kitasatosporales</taxon>
        <taxon>Streptomycetaceae</taxon>
        <taxon>Kitasatospora</taxon>
    </lineage>
</organism>
<dbReference type="RefSeq" id="WP_117491685.1">
    <property type="nucleotide sequence ID" value="NZ_QVIG01000001.1"/>
</dbReference>
<dbReference type="Pfam" id="PF22075">
    <property type="entry name" value="DUF6939"/>
    <property type="match status" value="1"/>
</dbReference>
<reference evidence="1 2" key="1">
    <citation type="submission" date="2018-08" db="EMBL/GenBank/DDBJ databases">
        <title>Diversity &amp; Physiological Properties of Lignin-Decomposing Actinobacteria from Soil.</title>
        <authorList>
            <person name="Roh S.G."/>
            <person name="Kim S.B."/>
        </authorList>
    </citation>
    <scope>NUCLEOTIDE SEQUENCE [LARGE SCALE GENOMIC DNA]</scope>
    <source>
        <strain evidence="1 2">MMS17-GH009</strain>
    </source>
</reference>
<sequence>MPIHIAGRRRTAAALTAAFPGAEIIDVTSRAPDPWVRLSPFYPHGGIPVPYGDGATSQSVEGIWQALKVFRDADVDPAKLHVTSMKGLKRTVRRFGPVQGHRTGLHGDRLLSYETARRRIYLPAYRWVLEHRAADLVERLREKDEVVLLDYTTNGDVADPSSPFSHAALVRLYAEGRWPAEDGTDPHPG</sequence>
<protein>
    <submittedName>
        <fullName evidence="1">Uncharacterized protein</fullName>
    </submittedName>
</protein>
<dbReference type="AlphaFoldDB" id="A0A373A5V2"/>
<gene>
    <name evidence="1" type="ORF">DR950_18555</name>
</gene>
<dbReference type="InterPro" id="IPR054219">
    <property type="entry name" value="DUF6939"/>
</dbReference>
<keyword evidence="2" id="KW-1185">Reference proteome</keyword>
<evidence type="ECO:0000313" key="2">
    <source>
        <dbReference type="Proteomes" id="UP000263377"/>
    </source>
</evidence>
<comment type="caution">
    <text evidence="1">The sequence shown here is derived from an EMBL/GenBank/DDBJ whole genome shotgun (WGS) entry which is preliminary data.</text>
</comment>
<accession>A0A373A5V2</accession>
<name>A0A373A5V2_9ACTN</name>
<dbReference type="Proteomes" id="UP000263377">
    <property type="component" value="Unassembled WGS sequence"/>
</dbReference>
<proteinExistence type="predicted"/>
<evidence type="ECO:0000313" key="1">
    <source>
        <dbReference type="EMBL" id="RGD62967.1"/>
    </source>
</evidence>
<dbReference type="EMBL" id="QVIG01000001">
    <property type="protein sequence ID" value="RGD62967.1"/>
    <property type="molecule type" value="Genomic_DNA"/>
</dbReference>